<proteinExistence type="predicted"/>
<evidence type="ECO:0000313" key="2">
    <source>
        <dbReference type="EMBL" id="PJZ49755.1"/>
    </source>
</evidence>
<evidence type="ECO:0000313" key="3">
    <source>
        <dbReference type="Proteomes" id="UP000231926"/>
    </source>
</evidence>
<organism evidence="2 3">
    <name type="scientific">Leptospira saintgironsiae</name>
    <dbReference type="NCBI Taxonomy" id="2023183"/>
    <lineage>
        <taxon>Bacteria</taxon>
        <taxon>Pseudomonadati</taxon>
        <taxon>Spirochaetota</taxon>
        <taxon>Spirochaetia</taxon>
        <taxon>Leptospirales</taxon>
        <taxon>Leptospiraceae</taxon>
        <taxon>Leptospira</taxon>
    </lineage>
</organism>
<name>A0A2M9YDW6_9LEPT</name>
<sequence>MKKFLILLLFFFSFSNVFAAPEDEQVPSSGRSRWDIIWRSAVIPGWGLLHAGETKKGIFALSTFAIFVGLEIQGHQVLEHRKEKYEQSKDVLDVYLLGFRENADPVTLVTLQGQKEIQHLEYENAAYKSQVKLGLLVLKYVVQLGFANFYGIKWEKGEIGQGLRFDVDKDYVSAPYQGAVSSSSLAQRFSLTYSFVF</sequence>
<keyword evidence="3" id="KW-1185">Reference proteome</keyword>
<evidence type="ECO:0008006" key="4">
    <source>
        <dbReference type="Google" id="ProtNLM"/>
    </source>
</evidence>
<keyword evidence="1" id="KW-0732">Signal</keyword>
<feature type="chain" id="PRO_5014618382" description="DUF5683 domain-containing protein" evidence="1">
    <location>
        <begin position="20"/>
        <end position="197"/>
    </location>
</feature>
<dbReference type="OrthoDB" id="340606at2"/>
<feature type="signal peptide" evidence="1">
    <location>
        <begin position="1"/>
        <end position="19"/>
    </location>
</feature>
<accession>A0A2M9YDW6</accession>
<dbReference type="Proteomes" id="UP000231926">
    <property type="component" value="Unassembled WGS sequence"/>
</dbReference>
<protein>
    <recommendedName>
        <fullName evidence="4">DUF5683 domain-containing protein</fullName>
    </recommendedName>
</protein>
<gene>
    <name evidence="2" type="ORF">CH362_05355</name>
</gene>
<dbReference type="EMBL" id="NPDR01000002">
    <property type="protein sequence ID" value="PJZ49755.1"/>
    <property type="molecule type" value="Genomic_DNA"/>
</dbReference>
<reference evidence="2 3" key="1">
    <citation type="submission" date="2017-07" db="EMBL/GenBank/DDBJ databases">
        <title>Leptospira spp. isolated from tropical soils.</title>
        <authorList>
            <person name="Thibeaux R."/>
            <person name="Iraola G."/>
            <person name="Ferres I."/>
            <person name="Bierque E."/>
            <person name="Girault D."/>
            <person name="Soupe-Gilbert M.-E."/>
            <person name="Picardeau M."/>
            <person name="Goarant C."/>
        </authorList>
    </citation>
    <scope>NUCLEOTIDE SEQUENCE [LARGE SCALE GENOMIC DNA]</scope>
    <source>
        <strain evidence="2 3">FH4-C-A2</strain>
    </source>
</reference>
<dbReference type="AlphaFoldDB" id="A0A2M9YDW6"/>
<comment type="caution">
    <text evidence="2">The sequence shown here is derived from an EMBL/GenBank/DDBJ whole genome shotgun (WGS) entry which is preliminary data.</text>
</comment>
<evidence type="ECO:0000256" key="1">
    <source>
        <dbReference type="SAM" id="SignalP"/>
    </source>
</evidence>
<dbReference type="RefSeq" id="WP_100709357.1">
    <property type="nucleotide sequence ID" value="NZ_NPDR01000002.1"/>
</dbReference>